<dbReference type="PANTHER" id="PTHR12307">
    <property type="entry name" value="PROTEIN PHOSPHATASE 1 REGULATORY SUBUNIT"/>
    <property type="match status" value="1"/>
</dbReference>
<dbReference type="PANTHER" id="PTHR12307:SF20">
    <property type="entry name" value="PROTEIN PHOSPHATASE 1 REGULATORY SUBUNIT 3E"/>
    <property type="match status" value="1"/>
</dbReference>
<dbReference type="InterPro" id="IPR038175">
    <property type="entry name" value="CBM21_dom_sf"/>
</dbReference>
<organism evidence="3 4">
    <name type="scientific">Pyxicephalus adspersus</name>
    <name type="common">African bullfrog</name>
    <dbReference type="NCBI Taxonomy" id="30357"/>
    <lineage>
        <taxon>Eukaryota</taxon>
        <taxon>Metazoa</taxon>
        <taxon>Chordata</taxon>
        <taxon>Craniata</taxon>
        <taxon>Vertebrata</taxon>
        <taxon>Euteleostomi</taxon>
        <taxon>Amphibia</taxon>
        <taxon>Batrachia</taxon>
        <taxon>Anura</taxon>
        <taxon>Neobatrachia</taxon>
        <taxon>Ranoidea</taxon>
        <taxon>Pyxicephalidae</taxon>
        <taxon>Pyxicephalinae</taxon>
        <taxon>Pyxicephalus</taxon>
    </lineage>
</organism>
<dbReference type="EMBL" id="DYDO01000006">
    <property type="protein sequence ID" value="DBA22480.1"/>
    <property type="molecule type" value="Genomic_DNA"/>
</dbReference>
<feature type="region of interest" description="Disordered" evidence="1">
    <location>
        <begin position="34"/>
        <end position="84"/>
    </location>
</feature>
<dbReference type="PROSITE" id="PS51159">
    <property type="entry name" value="CBM21"/>
    <property type="match status" value="1"/>
</dbReference>
<dbReference type="Pfam" id="PF03370">
    <property type="entry name" value="CBM_21"/>
    <property type="match status" value="1"/>
</dbReference>
<name>A0AAV3A4L5_PYXAD</name>
<dbReference type="Gene3D" id="2.60.40.2440">
    <property type="entry name" value="Carbohydrate binding type-21 domain"/>
    <property type="match status" value="1"/>
</dbReference>
<evidence type="ECO:0000259" key="2">
    <source>
        <dbReference type="PROSITE" id="PS51159"/>
    </source>
</evidence>
<sequence length="297" mass="34524">MSCRSRPPTGDIPRNLSYIAGLYERAYYRTARPSLEEHDEEEEVPSSPGLTTTVKTTSAPRRRRSRSAPALRYPRVERHRSPETRKRVRFADALGLELESVRHFRREDMPQIPQHVTYRLQKDLLEQIGGSCSSWCEARHVISPSWIVERGTLEKQTWERSAWDQQTWDQRVSLQNMRCESCFLWGTVRVLDVAYEKRVTVRYTLDGWLSYQEIHALYAARLCHGGSGHPGTDLFTFRLPIPPRDQPQASLLQFAIRYEVGAEEFWDNNKGKNYCLRLSSAGVSRTQDPENGWIHFI</sequence>
<evidence type="ECO:0000313" key="3">
    <source>
        <dbReference type="EMBL" id="DBA22480.1"/>
    </source>
</evidence>
<feature type="domain" description="CBM21" evidence="2">
    <location>
        <begin position="164"/>
        <end position="277"/>
    </location>
</feature>
<dbReference type="InterPro" id="IPR005036">
    <property type="entry name" value="CBM21_dom"/>
</dbReference>
<dbReference type="InterPro" id="IPR050782">
    <property type="entry name" value="PP1_regulatory_subunit_3"/>
</dbReference>
<reference evidence="3" key="1">
    <citation type="thesis" date="2020" institute="ProQuest LLC" country="789 East Eisenhower Parkway, Ann Arbor, MI, USA">
        <title>Comparative Genomics and Chromosome Evolution.</title>
        <authorList>
            <person name="Mudd A.B."/>
        </authorList>
    </citation>
    <scope>NUCLEOTIDE SEQUENCE</scope>
    <source>
        <strain evidence="3">1538</strain>
        <tissue evidence="3">Blood</tissue>
    </source>
</reference>
<comment type="caution">
    <text evidence="3">The sequence shown here is derived from an EMBL/GenBank/DDBJ whole genome shotgun (WGS) entry which is preliminary data.</text>
</comment>
<proteinExistence type="predicted"/>
<dbReference type="Proteomes" id="UP001181693">
    <property type="component" value="Unassembled WGS sequence"/>
</dbReference>
<gene>
    <name evidence="3" type="ORF">GDO54_013504</name>
</gene>
<dbReference type="GO" id="GO:0008157">
    <property type="term" value="F:protein phosphatase 1 binding"/>
    <property type="evidence" value="ECO:0007669"/>
    <property type="project" value="TreeGrafter"/>
</dbReference>
<dbReference type="AlphaFoldDB" id="A0AAV3A4L5"/>
<accession>A0AAV3A4L5</accession>
<feature type="compositionally biased region" description="Polar residues" evidence="1">
    <location>
        <begin position="48"/>
        <end position="57"/>
    </location>
</feature>
<feature type="compositionally biased region" description="Basic and acidic residues" evidence="1">
    <location>
        <begin position="74"/>
        <end position="84"/>
    </location>
</feature>
<protein>
    <recommendedName>
        <fullName evidence="2">CBM21 domain-containing protein</fullName>
    </recommendedName>
</protein>
<evidence type="ECO:0000256" key="1">
    <source>
        <dbReference type="SAM" id="MobiDB-lite"/>
    </source>
</evidence>
<evidence type="ECO:0000313" key="4">
    <source>
        <dbReference type="Proteomes" id="UP001181693"/>
    </source>
</evidence>
<dbReference type="GO" id="GO:2001069">
    <property type="term" value="F:glycogen binding"/>
    <property type="evidence" value="ECO:0007669"/>
    <property type="project" value="TreeGrafter"/>
</dbReference>
<dbReference type="GO" id="GO:0000164">
    <property type="term" value="C:protein phosphatase type 1 complex"/>
    <property type="evidence" value="ECO:0007669"/>
    <property type="project" value="TreeGrafter"/>
</dbReference>
<dbReference type="GO" id="GO:0005979">
    <property type="term" value="P:regulation of glycogen biosynthetic process"/>
    <property type="evidence" value="ECO:0007669"/>
    <property type="project" value="TreeGrafter"/>
</dbReference>
<keyword evidence="4" id="KW-1185">Reference proteome</keyword>